<comment type="catalytic activity">
    <reaction evidence="7 8">
        <text>adenosine(34) in tRNA + H2O + H(+) = inosine(34) in tRNA + NH4(+)</text>
        <dbReference type="Rhea" id="RHEA:43168"/>
        <dbReference type="Rhea" id="RHEA-COMP:10373"/>
        <dbReference type="Rhea" id="RHEA-COMP:10374"/>
        <dbReference type="ChEBI" id="CHEBI:15377"/>
        <dbReference type="ChEBI" id="CHEBI:15378"/>
        <dbReference type="ChEBI" id="CHEBI:28938"/>
        <dbReference type="ChEBI" id="CHEBI:74411"/>
        <dbReference type="ChEBI" id="CHEBI:82852"/>
        <dbReference type="EC" id="3.5.4.33"/>
    </reaction>
</comment>
<dbReference type="GO" id="GO:0052717">
    <property type="term" value="F:tRNA-specific adenosine-34 deaminase activity"/>
    <property type="evidence" value="ECO:0007669"/>
    <property type="project" value="UniProtKB-UniRule"/>
</dbReference>
<protein>
    <recommendedName>
        <fullName evidence="8">tRNA-specific adenosine deaminase</fullName>
        <ecNumber evidence="8">3.5.4.33</ecNumber>
    </recommendedName>
</protein>
<feature type="active site" description="Proton donor" evidence="8">
    <location>
        <position position="49"/>
    </location>
</feature>
<evidence type="ECO:0000256" key="1">
    <source>
        <dbReference type="ARBA" id="ARBA00010669"/>
    </source>
</evidence>
<dbReference type="PANTHER" id="PTHR11079">
    <property type="entry name" value="CYTOSINE DEAMINASE FAMILY MEMBER"/>
    <property type="match status" value="1"/>
</dbReference>
<dbReference type="EMBL" id="ASRX01000026">
    <property type="protein sequence ID" value="EYF05223.1"/>
    <property type="molecule type" value="Genomic_DNA"/>
</dbReference>
<keyword evidence="6 8" id="KW-0862">Zinc</keyword>
<gene>
    <name evidence="8" type="primary">tadA</name>
    <name evidence="10" type="ORF">CAP_3588</name>
</gene>
<dbReference type="GO" id="GO:0008270">
    <property type="term" value="F:zinc ion binding"/>
    <property type="evidence" value="ECO:0007669"/>
    <property type="project" value="UniProtKB-UniRule"/>
</dbReference>
<dbReference type="eggNOG" id="COG0590">
    <property type="taxonomic scope" value="Bacteria"/>
</dbReference>
<dbReference type="Gene3D" id="3.40.140.10">
    <property type="entry name" value="Cytidine Deaminase, domain 2"/>
    <property type="match status" value="1"/>
</dbReference>
<proteinExistence type="inferred from homology"/>
<evidence type="ECO:0000256" key="3">
    <source>
        <dbReference type="ARBA" id="ARBA00022694"/>
    </source>
</evidence>
<reference evidence="10 11" key="1">
    <citation type="submission" date="2013-05" db="EMBL/GenBank/DDBJ databases">
        <title>Genome assembly of Chondromyces apiculatus DSM 436.</title>
        <authorList>
            <person name="Sharma G."/>
            <person name="Khatri I."/>
            <person name="Kaur C."/>
            <person name="Mayilraj S."/>
            <person name="Subramanian S."/>
        </authorList>
    </citation>
    <scope>NUCLEOTIDE SEQUENCE [LARGE SCALE GENOMIC DNA]</scope>
    <source>
        <strain evidence="10 11">DSM 436</strain>
    </source>
</reference>
<dbReference type="STRING" id="1192034.CAP_3588"/>
<name>A0A017T7I6_9BACT</name>
<evidence type="ECO:0000259" key="9">
    <source>
        <dbReference type="PROSITE" id="PS51747"/>
    </source>
</evidence>
<dbReference type="InterPro" id="IPR002125">
    <property type="entry name" value="CMP_dCMP_dom"/>
</dbReference>
<dbReference type="AlphaFoldDB" id="A0A017T7I6"/>
<evidence type="ECO:0000256" key="6">
    <source>
        <dbReference type="ARBA" id="ARBA00022833"/>
    </source>
</evidence>
<accession>A0A017T7I6</accession>
<dbReference type="PROSITE" id="PS51747">
    <property type="entry name" value="CYT_DCMP_DEAMINASES_2"/>
    <property type="match status" value="1"/>
</dbReference>
<keyword evidence="11" id="KW-1185">Reference proteome</keyword>
<evidence type="ECO:0000256" key="7">
    <source>
        <dbReference type="ARBA" id="ARBA00048045"/>
    </source>
</evidence>
<dbReference type="PANTHER" id="PTHR11079:SF202">
    <property type="entry name" value="TRNA-SPECIFIC ADENOSINE DEAMINASE"/>
    <property type="match status" value="1"/>
</dbReference>
<evidence type="ECO:0000313" key="10">
    <source>
        <dbReference type="EMBL" id="EYF05223.1"/>
    </source>
</evidence>
<keyword evidence="4 8" id="KW-0479">Metal-binding</keyword>
<dbReference type="Pfam" id="PF14437">
    <property type="entry name" value="MafB19-deam"/>
    <property type="match status" value="1"/>
</dbReference>
<dbReference type="PROSITE" id="PS00903">
    <property type="entry name" value="CYT_DCMP_DEAMINASES_1"/>
    <property type="match status" value="1"/>
</dbReference>
<organism evidence="10 11">
    <name type="scientific">Chondromyces apiculatus DSM 436</name>
    <dbReference type="NCBI Taxonomy" id="1192034"/>
    <lineage>
        <taxon>Bacteria</taxon>
        <taxon>Pseudomonadati</taxon>
        <taxon>Myxococcota</taxon>
        <taxon>Polyangia</taxon>
        <taxon>Polyangiales</taxon>
        <taxon>Polyangiaceae</taxon>
        <taxon>Chondromyces</taxon>
    </lineage>
</organism>
<dbReference type="CDD" id="cd01285">
    <property type="entry name" value="nucleoside_deaminase"/>
    <property type="match status" value="1"/>
</dbReference>
<feature type="domain" description="CMP/dCMP-type deaminase" evidence="9">
    <location>
        <begin position="1"/>
        <end position="123"/>
    </location>
</feature>
<dbReference type="InterPro" id="IPR028883">
    <property type="entry name" value="tRNA_aden_deaminase"/>
</dbReference>
<evidence type="ECO:0000256" key="4">
    <source>
        <dbReference type="ARBA" id="ARBA00022723"/>
    </source>
</evidence>
<keyword evidence="5 8" id="KW-0378">Hydrolase</keyword>
<dbReference type="HAMAP" id="MF_00972">
    <property type="entry name" value="tRNA_aden_deaminase"/>
    <property type="match status" value="1"/>
</dbReference>
<dbReference type="GO" id="GO:0002100">
    <property type="term" value="P:tRNA wobble adenosine to inosine editing"/>
    <property type="evidence" value="ECO:0007669"/>
    <property type="project" value="UniProtKB-UniRule"/>
</dbReference>
<evidence type="ECO:0000256" key="8">
    <source>
        <dbReference type="HAMAP-Rule" id="MF_00972"/>
    </source>
</evidence>
<dbReference type="OrthoDB" id="9802676at2"/>
<dbReference type="SUPFAM" id="SSF53927">
    <property type="entry name" value="Cytidine deaminase-like"/>
    <property type="match status" value="1"/>
</dbReference>
<dbReference type="InterPro" id="IPR058535">
    <property type="entry name" value="MafB19-deam"/>
</dbReference>
<sequence length="151" mass="16088">MLEAIKEAEAAAAAGDVPVGALVVDAAGMRIGAGRNRRELDQDPTAHAEVVALREATHALGHWRLEGATVYATLEPCPMCAGALVNARVARLVYGCADPKAGAIDTLYSIGRDPRLNHRFTVTAGVRAEECAGLLREFFLRLRSRNRPAAT</sequence>
<keyword evidence="3 8" id="KW-0819">tRNA processing</keyword>
<feature type="binding site" evidence="8">
    <location>
        <position position="47"/>
    </location>
    <ligand>
        <name>Zn(2+)</name>
        <dbReference type="ChEBI" id="CHEBI:29105"/>
        <note>catalytic</note>
    </ligand>
</feature>
<feature type="binding site" evidence="8">
    <location>
        <position position="80"/>
    </location>
    <ligand>
        <name>Zn(2+)</name>
        <dbReference type="ChEBI" id="CHEBI:29105"/>
        <note>catalytic</note>
    </ligand>
</feature>
<feature type="binding site" evidence="8">
    <location>
        <position position="77"/>
    </location>
    <ligand>
        <name>Zn(2+)</name>
        <dbReference type="ChEBI" id="CHEBI:29105"/>
        <note>catalytic</note>
    </ligand>
</feature>
<comment type="caution">
    <text evidence="10">The sequence shown here is derived from an EMBL/GenBank/DDBJ whole genome shotgun (WGS) entry which is preliminary data.</text>
</comment>
<comment type="function">
    <text evidence="8">Catalyzes the deamination of adenosine to inosine at the wobble position 34 of tRNA(Arg2).</text>
</comment>
<dbReference type="EC" id="3.5.4.33" evidence="8"/>
<comment type="similarity">
    <text evidence="1">Belongs to the cytidine and deoxycytidylate deaminase family. ADAT2 subfamily.</text>
</comment>
<dbReference type="InterPro" id="IPR016193">
    <property type="entry name" value="Cytidine_deaminase-like"/>
</dbReference>
<evidence type="ECO:0000256" key="2">
    <source>
        <dbReference type="ARBA" id="ARBA00011738"/>
    </source>
</evidence>
<evidence type="ECO:0000256" key="5">
    <source>
        <dbReference type="ARBA" id="ARBA00022801"/>
    </source>
</evidence>
<dbReference type="Proteomes" id="UP000019678">
    <property type="component" value="Unassembled WGS sequence"/>
</dbReference>
<comment type="subunit">
    <text evidence="2 8">Homodimer.</text>
</comment>
<comment type="cofactor">
    <cofactor evidence="8">
        <name>Zn(2+)</name>
        <dbReference type="ChEBI" id="CHEBI:29105"/>
    </cofactor>
    <text evidence="8">Binds 1 zinc ion per subunit.</text>
</comment>
<dbReference type="InterPro" id="IPR016192">
    <property type="entry name" value="APOBEC/CMP_deaminase_Zn-bd"/>
</dbReference>
<evidence type="ECO:0000313" key="11">
    <source>
        <dbReference type="Proteomes" id="UP000019678"/>
    </source>
</evidence>